<dbReference type="AlphaFoldDB" id="A0A183FNY9"/>
<proteinExistence type="predicted"/>
<dbReference type="EMBL" id="UZAH01026391">
    <property type="protein sequence ID" value="VDO79971.1"/>
    <property type="molecule type" value="Genomic_DNA"/>
</dbReference>
<accession>A0A183FNY9</accession>
<organism evidence="3 4">
    <name type="scientific">Heligmosomoides polygyrus</name>
    <name type="common">Parasitic roundworm</name>
    <dbReference type="NCBI Taxonomy" id="6339"/>
    <lineage>
        <taxon>Eukaryota</taxon>
        <taxon>Metazoa</taxon>
        <taxon>Ecdysozoa</taxon>
        <taxon>Nematoda</taxon>
        <taxon>Chromadorea</taxon>
        <taxon>Rhabditida</taxon>
        <taxon>Rhabditina</taxon>
        <taxon>Rhabditomorpha</taxon>
        <taxon>Strongyloidea</taxon>
        <taxon>Heligmosomidae</taxon>
        <taxon>Heligmosomoides</taxon>
    </lineage>
</organism>
<evidence type="ECO:0000313" key="3">
    <source>
        <dbReference type="Proteomes" id="UP000050761"/>
    </source>
</evidence>
<accession>A0A3P7XZ47</accession>
<keyword evidence="3" id="KW-1185">Reference proteome</keyword>
<name>A0A183FNY9_HELPZ</name>
<reference evidence="2 3" key="1">
    <citation type="submission" date="2018-11" db="EMBL/GenBank/DDBJ databases">
        <authorList>
            <consortium name="Pathogen Informatics"/>
        </authorList>
    </citation>
    <scope>NUCLEOTIDE SEQUENCE [LARGE SCALE GENOMIC DNA]</scope>
</reference>
<protein>
    <recommendedName>
        <fullName evidence="1">DUF7083 domain-containing protein</fullName>
    </recommendedName>
</protein>
<feature type="domain" description="DUF7083" evidence="1">
    <location>
        <begin position="52"/>
        <end position="138"/>
    </location>
</feature>
<evidence type="ECO:0000313" key="2">
    <source>
        <dbReference type="EMBL" id="VDO79971.1"/>
    </source>
</evidence>
<reference evidence="4" key="2">
    <citation type="submission" date="2019-09" db="UniProtKB">
        <authorList>
            <consortium name="WormBaseParasite"/>
        </authorList>
    </citation>
    <scope>IDENTIFICATION</scope>
</reference>
<dbReference type="Proteomes" id="UP000050761">
    <property type="component" value="Unassembled WGS sequence"/>
</dbReference>
<dbReference type="WBParaSite" id="HPBE_0000927801-mRNA-1">
    <property type="protein sequence ID" value="HPBE_0000927801-mRNA-1"/>
    <property type="gene ID" value="HPBE_0000927801"/>
</dbReference>
<gene>
    <name evidence="2" type="ORF">HPBE_LOCUS9279</name>
</gene>
<sequence length="313" mass="36022">MEALPAILQAVQQQLDVQGAALQQLMKKLCVVSTSSSSAGAAVVLRDKHAIFDSLYRRIETFNYDPDRGRISDSWLRRYQDLFDNECIELDEKDKTRLLVSRLDEDCHRMLTSAISPKQPSDLPWEKIVQVLNRLFGTAKTLFRRRFECFRVRYEGQDFNNYETMVKAKCTDAHFDSIDFDGLQCLFYVAGFQGSEFADYRTRLLRKLDQAENITLKDLTAECQLIKSYKDDARLLEGTPAVNVVRRQKFQLGKRGNLSDDNEMSLHPKRFPADQAKAHLSQGHLVRPTAIVEIDISIELLPLSKKTTTHKWK</sequence>
<evidence type="ECO:0000259" key="1">
    <source>
        <dbReference type="Pfam" id="PF23309"/>
    </source>
</evidence>
<dbReference type="InterPro" id="IPR055510">
    <property type="entry name" value="DUF7083"/>
</dbReference>
<evidence type="ECO:0000313" key="4">
    <source>
        <dbReference type="WBParaSite" id="HPBE_0000927801-mRNA-1"/>
    </source>
</evidence>
<dbReference type="Pfam" id="PF23309">
    <property type="entry name" value="DUF7083"/>
    <property type="match status" value="1"/>
</dbReference>
<dbReference type="OrthoDB" id="5835042at2759"/>